<dbReference type="PANTHER" id="PTHR43630:SF2">
    <property type="entry name" value="GLYCOSYLTRANSFERASE"/>
    <property type="match status" value="1"/>
</dbReference>
<dbReference type="InterPro" id="IPR027791">
    <property type="entry name" value="Galactosyl_T_C"/>
</dbReference>
<dbReference type="AlphaFoldDB" id="A0A1X9SQ31"/>
<protein>
    <submittedName>
        <fullName evidence="3">Two-domain glycosyltransferase</fullName>
    </submittedName>
</protein>
<proteinExistence type="inferred from homology"/>
<dbReference type="Proteomes" id="UP000194309">
    <property type="component" value="Chromosome"/>
</dbReference>
<accession>A0A381D795</accession>
<dbReference type="CDD" id="cd06420">
    <property type="entry name" value="GT2_Chondriotin_Pol_N"/>
    <property type="match status" value="1"/>
</dbReference>
<reference evidence="3 4" key="1">
    <citation type="journal article" date="2017" name="Genome Biol. Evol.">
        <title>Comparative Genomic Analysis Identifies a Campylobacter Clade Deficient in Selenium Metabolism.</title>
        <authorList>
            <person name="Miller W.G."/>
            <person name="Yee E."/>
            <person name="Lopes B.S."/>
            <person name="Chapman M.H."/>
            <person name="Huynh S."/>
            <person name="Bono J.L."/>
            <person name="Parker C.T."/>
            <person name="Strachan N.J.C."/>
            <person name="Forbes K.J."/>
        </authorList>
    </citation>
    <scope>NUCLEOTIDE SEQUENCE [LARGE SCALE GENOMIC DNA]</scope>
    <source>
        <strain evidence="3 4">NCTC 13003</strain>
    </source>
</reference>
<sequence length="512" mass="59245">MKLSTKISVCILVKNAQNTIKECLESLKSFDEIILLDNQSSDDTLKIANEFKAKFNNLKIYSSEFIGFGPLKNLAINYANNDWIFSIDSDEVLEYQALDEIANLDLNPQNIYALPRKNLYKGEWIKACGWYPDFVLRLFNKTQTKFNSNFVHESLEAKNLNIIKLKNGLRHYAYDDISTLIEKMQKYSTLYAIQNRAKNSTISKAVLHSVWKFIRDYAFKKGFLYGYKGFVISLCNALGAFFKYAKLYELNHQMPSVSLIITTYNSEKYLEQVLKSILNLDYLPNEVLVADDGSGVATKNLIEKFRAIFPCELKHIWQEDKGFRAGQIRNKAINIATSEYIIIIDGDMVLDRNFILDHLKFAKQKQLLQGSRVVLDKSQTDLLINGGGYVSEFKTLKSKRNSILSKLIYKSSGIEASFFKKRDFIKGIRSCNMSFYKIDCDEIGGFNENFIGWGREDSEFVARFLFSGGELRRLKFFGIAYHLYHAENSRKMLESNHQIYLNTIKEKRVKWR</sequence>
<comment type="similarity">
    <text evidence="2">Belongs to the glycosyltransferase 2 family. WaaE/KdtX subfamily.</text>
</comment>
<dbReference type="Gene3D" id="3.90.550.10">
    <property type="entry name" value="Spore Coat Polysaccharide Biosynthesis Protein SpsA, Chain A"/>
    <property type="match status" value="2"/>
</dbReference>
<dbReference type="SUPFAM" id="SSF53448">
    <property type="entry name" value="Nucleotide-diphospho-sugar transferases"/>
    <property type="match status" value="2"/>
</dbReference>
<evidence type="ECO:0000256" key="1">
    <source>
        <dbReference type="ARBA" id="ARBA00022679"/>
    </source>
</evidence>
<dbReference type="STRING" id="1660064.CIGN_0016"/>
<keyword evidence="1" id="KW-0808">Transferase</keyword>
<dbReference type="EMBL" id="CP018788">
    <property type="protein sequence ID" value="ARQ98362.1"/>
    <property type="molecule type" value="Genomic_DNA"/>
</dbReference>
<dbReference type="CDD" id="cd02511">
    <property type="entry name" value="Beta4Glucosyltransferase"/>
    <property type="match status" value="1"/>
</dbReference>
<name>A0A1X9SQ31_9BACT</name>
<evidence type="ECO:0000313" key="4">
    <source>
        <dbReference type="Proteomes" id="UP000194309"/>
    </source>
</evidence>
<organism evidence="3 4">
    <name type="scientific">Campylobacter devanensis</name>
    <dbReference type="NCBI Taxonomy" id="3161138"/>
    <lineage>
        <taxon>Bacteria</taxon>
        <taxon>Pseudomonadati</taxon>
        <taxon>Campylobacterota</taxon>
        <taxon>Epsilonproteobacteria</taxon>
        <taxon>Campylobacterales</taxon>
        <taxon>Campylobacteraceae</taxon>
        <taxon>Campylobacter</taxon>
    </lineage>
</organism>
<accession>A0A1X9SQ31</accession>
<dbReference type="KEGG" id="cdev:CIGN_0016"/>
<evidence type="ECO:0000256" key="2">
    <source>
        <dbReference type="ARBA" id="ARBA00038494"/>
    </source>
</evidence>
<dbReference type="OrthoDB" id="9815923at2"/>
<gene>
    <name evidence="3" type="ORF">CIGN_0016</name>
</gene>
<dbReference type="GO" id="GO:0016740">
    <property type="term" value="F:transferase activity"/>
    <property type="evidence" value="ECO:0007669"/>
    <property type="project" value="UniProtKB-KW"/>
</dbReference>
<evidence type="ECO:0000313" key="3">
    <source>
        <dbReference type="EMBL" id="ARQ98362.1"/>
    </source>
</evidence>
<dbReference type="InterPro" id="IPR029044">
    <property type="entry name" value="Nucleotide-diphossugar_trans"/>
</dbReference>
<dbReference type="PANTHER" id="PTHR43630">
    <property type="entry name" value="POLY-BETA-1,6-N-ACETYL-D-GLUCOSAMINE SYNTHASE"/>
    <property type="match status" value="1"/>
</dbReference>
<keyword evidence="4" id="KW-1185">Reference proteome</keyword>
<dbReference type="Pfam" id="PF00535">
    <property type="entry name" value="Glycos_transf_2"/>
    <property type="match status" value="2"/>
</dbReference>
<dbReference type="Pfam" id="PF02709">
    <property type="entry name" value="Glyco_transf_7C"/>
    <property type="match status" value="1"/>
</dbReference>
<dbReference type="InterPro" id="IPR001173">
    <property type="entry name" value="Glyco_trans_2-like"/>
</dbReference>